<dbReference type="NCBIfam" id="TIGR00797">
    <property type="entry name" value="matE"/>
    <property type="match status" value="1"/>
</dbReference>
<feature type="transmembrane region" description="Helical" evidence="10">
    <location>
        <begin position="383"/>
        <end position="401"/>
    </location>
</feature>
<keyword evidence="2" id="KW-0813">Transport</keyword>
<dbReference type="InterPro" id="IPR048279">
    <property type="entry name" value="MdtK-like"/>
</dbReference>
<dbReference type="InterPro" id="IPR050222">
    <property type="entry name" value="MATE_MdtK"/>
</dbReference>
<organism evidence="11">
    <name type="scientific">uncultured spirochete</name>
    <dbReference type="NCBI Taxonomy" id="156406"/>
    <lineage>
        <taxon>Bacteria</taxon>
        <taxon>Pseudomonadati</taxon>
        <taxon>Spirochaetota</taxon>
        <taxon>Spirochaetia</taxon>
        <taxon>Spirochaetales</taxon>
        <taxon>environmental samples</taxon>
    </lineage>
</organism>
<protein>
    <recommendedName>
        <fullName evidence="9">Multidrug-efflux transporter</fullName>
    </recommendedName>
</protein>
<keyword evidence="8 10" id="KW-0472">Membrane</keyword>
<dbReference type="CDD" id="cd13138">
    <property type="entry name" value="MATE_yoeA_like"/>
    <property type="match status" value="1"/>
</dbReference>
<evidence type="ECO:0000256" key="4">
    <source>
        <dbReference type="ARBA" id="ARBA00022475"/>
    </source>
</evidence>
<keyword evidence="4" id="KW-1003">Cell membrane</keyword>
<keyword evidence="7" id="KW-0406">Ion transport</keyword>
<dbReference type="PANTHER" id="PTHR43298">
    <property type="entry name" value="MULTIDRUG RESISTANCE PROTEIN NORM-RELATED"/>
    <property type="match status" value="1"/>
</dbReference>
<dbReference type="PIRSF" id="PIRSF006603">
    <property type="entry name" value="DinF"/>
    <property type="match status" value="1"/>
</dbReference>
<dbReference type="GO" id="GO:0005886">
    <property type="term" value="C:plasma membrane"/>
    <property type="evidence" value="ECO:0007669"/>
    <property type="project" value="UniProtKB-SubCell"/>
</dbReference>
<feature type="transmembrane region" description="Helical" evidence="10">
    <location>
        <begin position="89"/>
        <end position="114"/>
    </location>
</feature>
<evidence type="ECO:0000313" key="11">
    <source>
        <dbReference type="EMBL" id="SLM17941.1"/>
    </source>
</evidence>
<feature type="transmembrane region" description="Helical" evidence="10">
    <location>
        <begin position="134"/>
        <end position="152"/>
    </location>
</feature>
<dbReference type="PANTHER" id="PTHR43298:SF2">
    <property type="entry name" value="FMN_FAD EXPORTER YEEO-RELATED"/>
    <property type="match status" value="1"/>
</dbReference>
<dbReference type="InterPro" id="IPR002528">
    <property type="entry name" value="MATE_fam"/>
</dbReference>
<keyword evidence="6 10" id="KW-1133">Transmembrane helix</keyword>
<evidence type="ECO:0000256" key="10">
    <source>
        <dbReference type="SAM" id="Phobius"/>
    </source>
</evidence>
<name>A0A3P3XNT1_9SPIR</name>
<accession>A0A3P3XNT1</accession>
<dbReference type="GO" id="GO:0006811">
    <property type="term" value="P:monoatomic ion transport"/>
    <property type="evidence" value="ECO:0007669"/>
    <property type="project" value="UniProtKB-KW"/>
</dbReference>
<feature type="transmembrane region" description="Helical" evidence="10">
    <location>
        <begin position="57"/>
        <end position="77"/>
    </location>
</feature>
<comment type="subcellular location">
    <subcellularLocation>
        <location evidence="1">Cell membrane</location>
        <topology evidence="1">Multi-pass membrane protein</topology>
    </subcellularLocation>
</comment>
<evidence type="ECO:0000256" key="9">
    <source>
        <dbReference type="ARBA" id="ARBA00031636"/>
    </source>
</evidence>
<gene>
    <name evidence="11" type="ORF">SPIRO4BDMA_40513</name>
</gene>
<dbReference type="GO" id="GO:0015297">
    <property type="term" value="F:antiporter activity"/>
    <property type="evidence" value="ECO:0007669"/>
    <property type="project" value="UniProtKB-KW"/>
</dbReference>
<evidence type="ECO:0000256" key="7">
    <source>
        <dbReference type="ARBA" id="ARBA00023065"/>
    </source>
</evidence>
<evidence type="ECO:0000256" key="2">
    <source>
        <dbReference type="ARBA" id="ARBA00022448"/>
    </source>
</evidence>
<dbReference type="GO" id="GO:0042910">
    <property type="term" value="F:xenobiotic transmembrane transporter activity"/>
    <property type="evidence" value="ECO:0007669"/>
    <property type="project" value="InterPro"/>
</dbReference>
<feature type="transmembrane region" description="Helical" evidence="10">
    <location>
        <begin position="249"/>
        <end position="273"/>
    </location>
</feature>
<sequence length="454" mass="48510">MQRYLLTDGRLFPSFMKFALPVLGSLFLQMIYGATDLVIVGRYADSTSVSAVATGSQVMLTITSIITGFTMGETILIGQLMGARRERECAGAVGSGIVFFVILALVLTAIMVPFAGNFAALMHAPPEAFAQTTSYIAICSMGFVFITGYNVVSAIMRGLGNSALPLLFVAIAATANIFGDLLLVAVFHMAATGVAISTVMSQGVSLLLAIVILKHRGLPFKFYRSDIRFDARSTFTMLRLGFPIALQDMMVGISFLIILMILNSMGLVASAAVGAVDKILGFGLLVPSAFSSAIATFVAQNMGAGKELRARHAMYYGMSGSLVFSLFFFFASQFAGETLVGFISRDALVIAAGAAYLKAYSWDCILVCFVFSMTGFFTGCGKTSFVMVQSLIGTFLVRIPFSAFMSRRPGVTMFQIGLAAPTASIVQILLCAVYLLSGKWRISSTERGSYGHSL</sequence>
<evidence type="ECO:0000256" key="8">
    <source>
        <dbReference type="ARBA" id="ARBA00023136"/>
    </source>
</evidence>
<feature type="transmembrane region" description="Helical" evidence="10">
    <location>
        <begin position="347"/>
        <end position="371"/>
    </location>
</feature>
<feature type="transmembrane region" description="Helical" evidence="10">
    <location>
        <begin position="193"/>
        <end position="213"/>
    </location>
</feature>
<dbReference type="AlphaFoldDB" id="A0A3P3XNT1"/>
<feature type="transmembrane region" description="Helical" evidence="10">
    <location>
        <begin position="279"/>
        <end position="301"/>
    </location>
</feature>
<evidence type="ECO:0000256" key="3">
    <source>
        <dbReference type="ARBA" id="ARBA00022449"/>
    </source>
</evidence>
<keyword evidence="3" id="KW-0050">Antiport</keyword>
<feature type="transmembrane region" description="Helical" evidence="10">
    <location>
        <begin position="313"/>
        <end position="335"/>
    </location>
</feature>
<dbReference type="EMBL" id="FWDO01000004">
    <property type="protein sequence ID" value="SLM17941.1"/>
    <property type="molecule type" value="Genomic_DNA"/>
</dbReference>
<reference evidence="11" key="1">
    <citation type="submission" date="2017-02" db="EMBL/GenBank/DDBJ databases">
        <authorList>
            <person name="Regsiter A."/>
            <person name="William W."/>
        </authorList>
    </citation>
    <scope>NUCLEOTIDE SEQUENCE</scope>
    <source>
        <strain evidence="11">BdmA 4</strain>
    </source>
</reference>
<feature type="transmembrane region" description="Helical" evidence="10">
    <location>
        <begin position="413"/>
        <end position="437"/>
    </location>
</feature>
<dbReference type="Pfam" id="PF01554">
    <property type="entry name" value="MatE"/>
    <property type="match status" value="2"/>
</dbReference>
<keyword evidence="5 10" id="KW-0812">Transmembrane</keyword>
<evidence type="ECO:0000256" key="6">
    <source>
        <dbReference type="ARBA" id="ARBA00022989"/>
    </source>
</evidence>
<proteinExistence type="predicted"/>
<evidence type="ECO:0000256" key="5">
    <source>
        <dbReference type="ARBA" id="ARBA00022692"/>
    </source>
</evidence>
<feature type="transmembrane region" description="Helical" evidence="10">
    <location>
        <begin position="164"/>
        <end position="187"/>
    </location>
</feature>
<evidence type="ECO:0000256" key="1">
    <source>
        <dbReference type="ARBA" id="ARBA00004651"/>
    </source>
</evidence>